<dbReference type="AlphaFoldDB" id="A0A2W5F4G2"/>
<dbReference type="EMBL" id="QFOI01000150">
    <property type="protein sequence ID" value="PZP48727.1"/>
    <property type="molecule type" value="Genomic_DNA"/>
</dbReference>
<dbReference type="Gene3D" id="3.90.1720.10">
    <property type="entry name" value="endopeptidase domain like (from Nostoc punctiforme)"/>
    <property type="match status" value="1"/>
</dbReference>
<dbReference type="Proteomes" id="UP000249645">
    <property type="component" value="Unassembled WGS sequence"/>
</dbReference>
<comment type="caution">
    <text evidence="1">The sequence shown here is derived from an EMBL/GenBank/DDBJ whole genome shotgun (WGS) entry which is preliminary data.</text>
</comment>
<name>A0A2W5F4G2_9SPHI</name>
<sequence>MKKIISIVIFFFSAIAIFGQTVAPLSSDGLKLRNFYLNENVENLWIAGHHINWETGEPDKANATKGIKTHCSAFVASVCKQNNIYILRPPEHTTELLANAQYDWLFTKDARNAGWSQIKDSVFFTAQNLANMGCIVIAVAKNPNNHKPGHIAFVMPIGKTMNSLLAEGPTLIQAGLINSNSISLKTGFKHHISNWTKVTDLVAFFYNKDSIQ</sequence>
<reference evidence="1 2" key="1">
    <citation type="submission" date="2017-11" db="EMBL/GenBank/DDBJ databases">
        <title>Infants hospitalized years apart are colonized by the same room-sourced microbial strains.</title>
        <authorList>
            <person name="Brooks B."/>
            <person name="Olm M.R."/>
            <person name="Firek B.A."/>
            <person name="Baker R."/>
            <person name="Thomas B.C."/>
            <person name="Morowitz M.J."/>
            <person name="Banfield J.F."/>
        </authorList>
    </citation>
    <scope>NUCLEOTIDE SEQUENCE [LARGE SCALE GENOMIC DNA]</scope>
    <source>
        <strain evidence="1">S2_009_000_R2_76</strain>
    </source>
</reference>
<protein>
    <submittedName>
        <fullName evidence="1">Uncharacterized protein</fullName>
    </submittedName>
</protein>
<gene>
    <name evidence="1" type="ORF">DI598_09550</name>
</gene>
<organism evidence="1 2">
    <name type="scientific">Pseudopedobacter saltans</name>
    <dbReference type="NCBI Taxonomy" id="151895"/>
    <lineage>
        <taxon>Bacteria</taxon>
        <taxon>Pseudomonadati</taxon>
        <taxon>Bacteroidota</taxon>
        <taxon>Sphingobacteriia</taxon>
        <taxon>Sphingobacteriales</taxon>
        <taxon>Sphingobacteriaceae</taxon>
        <taxon>Pseudopedobacter</taxon>
    </lineage>
</organism>
<accession>A0A2W5F4G2</accession>
<evidence type="ECO:0000313" key="1">
    <source>
        <dbReference type="EMBL" id="PZP48727.1"/>
    </source>
</evidence>
<evidence type="ECO:0000313" key="2">
    <source>
        <dbReference type="Proteomes" id="UP000249645"/>
    </source>
</evidence>
<proteinExistence type="predicted"/>